<evidence type="ECO:0000256" key="6">
    <source>
        <dbReference type="SAM" id="Phobius"/>
    </source>
</evidence>
<evidence type="ECO:0000256" key="5">
    <source>
        <dbReference type="ARBA" id="ARBA00023136"/>
    </source>
</evidence>
<reference evidence="7 8" key="1">
    <citation type="submission" date="2023-08" db="EMBL/GenBank/DDBJ databases">
        <authorList>
            <person name="Park J.-S."/>
        </authorList>
    </citation>
    <scope>NUCLEOTIDE SEQUENCE [LARGE SCALE GENOMIC DNA]</scope>
    <source>
        <strain evidence="7 8">2205SS18-9</strain>
    </source>
</reference>
<proteinExistence type="predicted"/>
<name>A0ABT9IWH6_9BACL</name>
<evidence type="ECO:0000256" key="1">
    <source>
        <dbReference type="ARBA" id="ARBA00004236"/>
    </source>
</evidence>
<comment type="subcellular location">
    <subcellularLocation>
        <location evidence="1">Cell membrane</location>
    </subcellularLocation>
</comment>
<organism evidence="7 8">
    <name type="scientific">Chengkuizengella axinellae</name>
    <dbReference type="NCBI Taxonomy" id="3064388"/>
    <lineage>
        <taxon>Bacteria</taxon>
        <taxon>Bacillati</taxon>
        <taxon>Bacillota</taxon>
        <taxon>Bacilli</taxon>
        <taxon>Bacillales</taxon>
        <taxon>Paenibacillaceae</taxon>
        <taxon>Chengkuizengella</taxon>
    </lineage>
</organism>
<keyword evidence="2" id="KW-1003">Cell membrane</keyword>
<evidence type="ECO:0000313" key="8">
    <source>
        <dbReference type="Proteomes" id="UP001231941"/>
    </source>
</evidence>
<feature type="transmembrane region" description="Helical" evidence="6">
    <location>
        <begin position="34"/>
        <end position="55"/>
    </location>
</feature>
<dbReference type="RefSeq" id="WP_305990721.1">
    <property type="nucleotide sequence ID" value="NZ_JAVAMP010000001.1"/>
</dbReference>
<dbReference type="Proteomes" id="UP001231941">
    <property type="component" value="Unassembled WGS sequence"/>
</dbReference>
<keyword evidence="8" id="KW-1185">Reference proteome</keyword>
<dbReference type="Pfam" id="PF04347">
    <property type="entry name" value="FliO"/>
    <property type="match status" value="1"/>
</dbReference>
<evidence type="ECO:0000256" key="4">
    <source>
        <dbReference type="ARBA" id="ARBA00022989"/>
    </source>
</evidence>
<keyword evidence="7" id="KW-0966">Cell projection</keyword>
<evidence type="ECO:0000313" key="7">
    <source>
        <dbReference type="EMBL" id="MDP5273452.1"/>
    </source>
</evidence>
<dbReference type="InterPro" id="IPR022781">
    <property type="entry name" value="Flagellar_biosynth_FliO"/>
</dbReference>
<comment type="caution">
    <text evidence="7">The sequence shown here is derived from an EMBL/GenBank/DDBJ whole genome shotgun (WGS) entry which is preliminary data.</text>
</comment>
<evidence type="ECO:0000256" key="2">
    <source>
        <dbReference type="ARBA" id="ARBA00022475"/>
    </source>
</evidence>
<keyword evidence="7" id="KW-0969">Cilium</keyword>
<keyword evidence="4 6" id="KW-1133">Transmembrane helix</keyword>
<keyword evidence="7" id="KW-0282">Flagellum</keyword>
<evidence type="ECO:0000256" key="3">
    <source>
        <dbReference type="ARBA" id="ARBA00022692"/>
    </source>
</evidence>
<dbReference type="EMBL" id="JAVAMP010000001">
    <property type="protein sequence ID" value="MDP5273452.1"/>
    <property type="molecule type" value="Genomic_DNA"/>
</dbReference>
<keyword evidence="3 6" id="KW-0812">Transmembrane</keyword>
<gene>
    <name evidence="7" type="ORF">Q5Y73_05000</name>
</gene>
<protein>
    <submittedName>
        <fullName evidence="7">Flagellar biosynthetic protein FliO</fullName>
    </submittedName>
</protein>
<keyword evidence="5 6" id="KW-0472">Membrane</keyword>
<sequence>MITIKNTTKAFMNDLNLGMPPLQTKYGEGLMGEFFLVFFVLLSIIAFIFITFKFLSKKSAWTSNGLIKHLGGVRFSQQKSIQVIEFGGEIYLIGVGEEVQLIDKIDEKEKVEHILGTMNSKSTSINMVNIKDIFSRLKKNKGQEPHHDHQTNTNFHDVFYEKMNTVKKRNQEISTMFKNDNNKDREKNDD</sequence>
<accession>A0ABT9IWH6</accession>